<accession>Q54PC9</accession>
<proteinExistence type="predicted"/>
<evidence type="ECO:0000256" key="1">
    <source>
        <dbReference type="ARBA" id="ARBA00022737"/>
    </source>
</evidence>
<dbReference type="HOGENOM" id="CLU_608948_0_0_1"/>
<dbReference type="PANTHER" id="PTHR32134:SF183">
    <property type="entry name" value="FNIP REPEAT-CONTAINING PROTEIN-RELATED"/>
    <property type="match status" value="1"/>
</dbReference>
<dbReference type="SUPFAM" id="SSF52058">
    <property type="entry name" value="L domain-like"/>
    <property type="match status" value="1"/>
</dbReference>
<dbReference type="InterPro" id="IPR008615">
    <property type="entry name" value="FNIP"/>
</dbReference>
<dbReference type="VEuPathDB" id="AmoebaDB:DDB_G0284639"/>
<evidence type="ECO:0008006" key="4">
    <source>
        <dbReference type="Google" id="ProtNLM"/>
    </source>
</evidence>
<organism evidence="2 3">
    <name type="scientific">Dictyostelium discoideum</name>
    <name type="common">Social amoeba</name>
    <dbReference type="NCBI Taxonomy" id="44689"/>
    <lineage>
        <taxon>Eukaryota</taxon>
        <taxon>Amoebozoa</taxon>
        <taxon>Evosea</taxon>
        <taxon>Eumycetozoa</taxon>
        <taxon>Dictyostelia</taxon>
        <taxon>Dictyosteliales</taxon>
        <taxon>Dictyosteliaceae</taxon>
        <taxon>Dictyostelium</taxon>
    </lineage>
</organism>
<evidence type="ECO:0000313" key="3">
    <source>
        <dbReference type="Proteomes" id="UP000002195"/>
    </source>
</evidence>
<dbReference type="Pfam" id="PF05725">
    <property type="entry name" value="FNIP"/>
    <property type="match status" value="3"/>
</dbReference>
<protein>
    <recommendedName>
        <fullName evidence="4">FNIP repeat-containing protein</fullName>
    </recommendedName>
</protein>
<dbReference type="PANTHER" id="PTHR32134">
    <property type="entry name" value="FNIP REPEAT-CONTAINING PROTEIN"/>
    <property type="match status" value="1"/>
</dbReference>
<evidence type="ECO:0000313" key="2">
    <source>
        <dbReference type="EMBL" id="EAL65089.1"/>
    </source>
</evidence>
<reference evidence="2 3" key="1">
    <citation type="journal article" date="2005" name="Nature">
        <title>The genome of the social amoeba Dictyostelium discoideum.</title>
        <authorList>
            <consortium name="The Dictyostelium discoideum Sequencing Consortium"/>
            <person name="Eichinger L."/>
            <person name="Pachebat J.A."/>
            <person name="Glockner G."/>
            <person name="Rajandream M.A."/>
            <person name="Sucgang R."/>
            <person name="Berriman M."/>
            <person name="Song J."/>
            <person name="Olsen R."/>
            <person name="Szafranski K."/>
            <person name="Xu Q."/>
            <person name="Tunggal B."/>
            <person name="Kummerfeld S."/>
            <person name="Madera M."/>
            <person name="Konfortov B.A."/>
            <person name="Rivero F."/>
            <person name="Bankier A.T."/>
            <person name="Lehmann R."/>
            <person name="Hamlin N."/>
            <person name="Davies R."/>
            <person name="Gaudet P."/>
            <person name="Fey P."/>
            <person name="Pilcher K."/>
            <person name="Chen G."/>
            <person name="Saunders D."/>
            <person name="Sodergren E."/>
            <person name="Davis P."/>
            <person name="Kerhornou A."/>
            <person name="Nie X."/>
            <person name="Hall N."/>
            <person name="Anjard C."/>
            <person name="Hemphill L."/>
            <person name="Bason N."/>
            <person name="Farbrother P."/>
            <person name="Desany B."/>
            <person name="Just E."/>
            <person name="Morio T."/>
            <person name="Rost R."/>
            <person name="Churcher C."/>
            <person name="Cooper J."/>
            <person name="Haydock S."/>
            <person name="van Driessche N."/>
            <person name="Cronin A."/>
            <person name="Goodhead I."/>
            <person name="Muzny D."/>
            <person name="Mourier T."/>
            <person name="Pain A."/>
            <person name="Lu M."/>
            <person name="Harper D."/>
            <person name="Lindsay R."/>
            <person name="Hauser H."/>
            <person name="James K."/>
            <person name="Quiles M."/>
            <person name="Madan Babu M."/>
            <person name="Saito T."/>
            <person name="Buchrieser C."/>
            <person name="Wardroper A."/>
            <person name="Felder M."/>
            <person name="Thangavelu M."/>
            <person name="Johnson D."/>
            <person name="Knights A."/>
            <person name="Loulseged H."/>
            <person name="Mungall K."/>
            <person name="Oliver K."/>
            <person name="Price C."/>
            <person name="Quail M.A."/>
            <person name="Urushihara H."/>
            <person name="Hernandez J."/>
            <person name="Rabbinowitsch E."/>
            <person name="Steffen D."/>
            <person name="Sanders M."/>
            <person name="Ma J."/>
            <person name="Kohara Y."/>
            <person name="Sharp S."/>
            <person name="Simmonds M."/>
            <person name="Spiegler S."/>
            <person name="Tivey A."/>
            <person name="Sugano S."/>
            <person name="White B."/>
            <person name="Walker D."/>
            <person name="Woodward J."/>
            <person name="Winckler T."/>
            <person name="Tanaka Y."/>
            <person name="Shaulsky G."/>
            <person name="Schleicher M."/>
            <person name="Weinstock G."/>
            <person name="Rosenthal A."/>
            <person name="Cox E.C."/>
            <person name="Chisholm R.L."/>
            <person name="Gibbs R."/>
            <person name="Loomis W.F."/>
            <person name="Platzer M."/>
            <person name="Kay R.R."/>
            <person name="Williams J."/>
            <person name="Dear P.H."/>
            <person name="Noegel A.A."/>
            <person name="Barrell B."/>
            <person name="Kuspa A."/>
        </authorList>
    </citation>
    <scope>NUCLEOTIDE SEQUENCE [LARGE SCALE GENOMIC DNA]</scope>
    <source>
        <strain evidence="2 3">AX4</strain>
    </source>
</reference>
<dbReference type="eggNOG" id="ENOG502SFQ3">
    <property type="taxonomic scope" value="Eukaryota"/>
</dbReference>
<keyword evidence="3" id="KW-1185">Reference proteome</keyword>
<name>Q54PC9_DICDI</name>
<dbReference type="InterPro" id="IPR051251">
    <property type="entry name" value="STK_FNIP-Repeat"/>
</dbReference>
<dbReference type="EMBL" id="AAFI02000070">
    <property type="protein sequence ID" value="EAL65089.1"/>
    <property type="molecule type" value="Genomic_DNA"/>
</dbReference>
<gene>
    <name evidence="2" type="ORF">DDB_G0284639</name>
</gene>
<keyword evidence="1" id="KW-0677">Repeat</keyword>
<comment type="caution">
    <text evidence="2">The sequence shown here is derived from an EMBL/GenBank/DDBJ whole genome shotgun (WGS) entry which is preliminary data.</text>
</comment>
<dbReference type="Proteomes" id="UP000002195">
    <property type="component" value="Unassembled WGS sequence"/>
</dbReference>
<dbReference type="KEGG" id="ddi:DDB_G0284639"/>
<dbReference type="RefSeq" id="XP_638446.1">
    <property type="nucleotide sequence ID" value="XM_633354.1"/>
</dbReference>
<dbReference type="GeneID" id="8624696"/>
<dbReference type="PaxDb" id="44689-DDB0186113"/>
<sequence length="450" mass="51765">MNDLDNSILFFKIYINLYLKNEIFKHFKEYLLNLEYSFSEHIKIPNVEILKIGNSFWDRKKLIESIPENFIPSSVKDLTIKKPGYYNNTDPKERLGNIIPPTVTKLDLREYIRQLNPGDIVKTLKSLTISMYILDELKKSLWPDELELDELIIYQYRKLEKDCYFPKNYKSLEVSGYAPHILNINLLSLSLVKLKIKTPILSSMNLSTLKNLKYLSVQDFNGDIKKGFLPEGLKTLCSMKNNFKFQVGSLPKSLKKLNLCLYKKKFELGVLPEGLKTLHVSGETEEAFEVGVFPSSITYLDFGAYSKSMKKLKVGVLPLSLKIFSFPNVYSFEIDEGLLPHSMETLMLPKSFNQIITKTLLPNKLVHLDFGESFNFPILPNTLPETLKFITFGFVFKQDIDRFCFPNSILSINFKSGFNKPLKAGCWPTSLTHLFLGTSFNSDIEPYALP</sequence>
<dbReference type="InParanoid" id="Q54PC9"/>
<dbReference type="AlphaFoldDB" id="Q54PC9"/>
<dbReference type="SMR" id="Q54PC9"/>